<feature type="transmembrane region" description="Helical" evidence="7">
    <location>
        <begin position="43"/>
        <end position="65"/>
    </location>
</feature>
<dbReference type="RefSeq" id="WP_205134391.1">
    <property type="nucleotide sequence ID" value="NZ_JACSNT010000018.1"/>
</dbReference>
<keyword evidence="5 7" id="KW-1133">Transmembrane helix</keyword>
<accession>A0ABS2GBB4</accession>
<evidence type="ECO:0000256" key="5">
    <source>
        <dbReference type="ARBA" id="ARBA00022989"/>
    </source>
</evidence>
<feature type="transmembrane region" description="Helical" evidence="7">
    <location>
        <begin position="110"/>
        <end position="140"/>
    </location>
</feature>
<comment type="similarity">
    <text evidence="2">Belongs to the MgtC/SapB family.</text>
</comment>
<dbReference type="EMBL" id="JACSNV010000020">
    <property type="protein sequence ID" value="MBM6878731.1"/>
    <property type="molecule type" value="Genomic_DNA"/>
</dbReference>
<dbReference type="PRINTS" id="PR01837">
    <property type="entry name" value="MGTCSAPBPROT"/>
</dbReference>
<evidence type="ECO:0000256" key="1">
    <source>
        <dbReference type="ARBA" id="ARBA00004651"/>
    </source>
</evidence>
<evidence type="ECO:0000256" key="7">
    <source>
        <dbReference type="SAM" id="Phobius"/>
    </source>
</evidence>
<keyword evidence="4 7" id="KW-0812">Transmembrane</keyword>
<evidence type="ECO:0000256" key="2">
    <source>
        <dbReference type="ARBA" id="ARBA00009298"/>
    </source>
</evidence>
<feature type="transmembrane region" description="Helical" evidence="7">
    <location>
        <begin position="6"/>
        <end position="31"/>
    </location>
</feature>
<evidence type="ECO:0000256" key="6">
    <source>
        <dbReference type="ARBA" id="ARBA00023136"/>
    </source>
</evidence>
<dbReference type="PANTHER" id="PTHR33778">
    <property type="entry name" value="PROTEIN MGTC"/>
    <property type="match status" value="1"/>
</dbReference>
<proteinExistence type="inferred from homology"/>
<feature type="transmembrane region" description="Helical" evidence="7">
    <location>
        <begin position="77"/>
        <end position="98"/>
    </location>
</feature>
<comment type="caution">
    <text evidence="9">The sequence shown here is derived from an EMBL/GenBank/DDBJ whole genome shotgun (WGS) entry which is preliminary data.</text>
</comment>
<keyword evidence="3" id="KW-1003">Cell membrane</keyword>
<keyword evidence="10" id="KW-1185">Reference proteome</keyword>
<name>A0ABS2GBB4_9FIRM</name>
<evidence type="ECO:0000313" key="10">
    <source>
        <dbReference type="Proteomes" id="UP000729290"/>
    </source>
</evidence>
<reference evidence="9 10" key="1">
    <citation type="journal article" date="2021" name="Sci. Rep.">
        <title>The distribution of antibiotic resistance genes in chicken gut microbiota commensals.</title>
        <authorList>
            <person name="Juricova H."/>
            <person name="Matiasovicova J."/>
            <person name="Kubasova T."/>
            <person name="Cejkova D."/>
            <person name="Rychlik I."/>
        </authorList>
    </citation>
    <scope>NUCLEOTIDE SEQUENCE [LARGE SCALE GENOMIC DNA]</scope>
    <source>
        <strain evidence="9 10">An431b</strain>
    </source>
</reference>
<dbReference type="Proteomes" id="UP000729290">
    <property type="component" value="Unassembled WGS sequence"/>
</dbReference>
<keyword evidence="6 7" id="KW-0472">Membrane</keyword>
<dbReference type="InterPro" id="IPR003416">
    <property type="entry name" value="MgtC/SapB/SrpB/YhiD_fam"/>
</dbReference>
<sequence>MLWDGIVIAIFNELEFVIRLLLACLCGSIVGWERSHRRKEAGIRTHIIVALGAAMMMIVSKYAFFDVISYRNINVDASRIAANVITGISFLGAGVIFVKGISIRGLTTAAGIWTTAGVGLAIGAGLYIVGITTTVLVLIIQIVLHDFLKKLDDPIYEVISVTYHSIPNGLDLLKQELLVRNITIHNIKMEKNQDDTVTVTLQVSKKSGVTYSDLADLLAKNPLVKSFSL</sequence>
<gene>
    <name evidence="9" type="ORF">H9X83_11280</name>
</gene>
<dbReference type="InterPro" id="IPR049177">
    <property type="entry name" value="MgtC_SapB_SrpB_YhiD_N"/>
</dbReference>
<evidence type="ECO:0000313" key="9">
    <source>
        <dbReference type="EMBL" id="MBM6878731.1"/>
    </source>
</evidence>
<feature type="domain" description="MgtC/SapB/SrpB/YhiD N-terminal" evidence="8">
    <location>
        <begin position="20"/>
        <end position="146"/>
    </location>
</feature>
<organism evidence="9 10">
    <name type="scientific">Anaerotignum lactatifermentans</name>
    <dbReference type="NCBI Taxonomy" id="160404"/>
    <lineage>
        <taxon>Bacteria</taxon>
        <taxon>Bacillati</taxon>
        <taxon>Bacillota</taxon>
        <taxon>Clostridia</taxon>
        <taxon>Lachnospirales</taxon>
        <taxon>Anaerotignaceae</taxon>
        <taxon>Anaerotignum</taxon>
    </lineage>
</organism>
<evidence type="ECO:0000256" key="3">
    <source>
        <dbReference type="ARBA" id="ARBA00022475"/>
    </source>
</evidence>
<protein>
    <submittedName>
        <fullName evidence="9">MgtC/SapB family protein</fullName>
    </submittedName>
</protein>
<evidence type="ECO:0000259" key="8">
    <source>
        <dbReference type="Pfam" id="PF02308"/>
    </source>
</evidence>
<dbReference type="Pfam" id="PF02308">
    <property type="entry name" value="MgtC"/>
    <property type="match status" value="1"/>
</dbReference>
<dbReference type="PANTHER" id="PTHR33778:SF1">
    <property type="entry name" value="MAGNESIUM TRANSPORTER YHID-RELATED"/>
    <property type="match status" value="1"/>
</dbReference>
<comment type="subcellular location">
    <subcellularLocation>
        <location evidence="1">Cell membrane</location>
        <topology evidence="1">Multi-pass membrane protein</topology>
    </subcellularLocation>
</comment>
<evidence type="ECO:0000256" key="4">
    <source>
        <dbReference type="ARBA" id="ARBA00022692"/>
    </source>
</evidence>